<reference evidence="1 2" key="1">
    <citation type="submission" date="2016-09" db="EMBL/GenBank/DDBJ databases">
        <title>Pseudoalteromonas amylolytica sp. nov., isolated from the surface seawater.</title>
        <authorList>
            <person name="Wu Y.-H."/>
            <person name="Cheng H."/>
            <person name="Jin X.-B."/>
            <person name="Wang C.-S."/>
            <person name="Xu X.-W."/>
        </authorList>
    </citation>
    <scope>NUCLEOTIDE SEQUENCE [LARGE SCALE GENOMIC DNA]</scope>
    <source>
        <strain evidence="1 2">JW1</strain>
    </source>
</reference>
<evidence type="ECO:0000313" key="2">
    <source>
        <dbReference type="Proteomes" id="UP000179786"/>
    </source>
</evidence>
<dbReference type="OrthoDB" id="6297482at2"/>
<name>A0A1S1MUM1_9GAMM</name>
<dbReference type="RefSeq" id="WP_070985000.1">
    <property type="nucleotide sequence ID" value="NZ_MKJU01000025.1"/>
</dbReference>
<dbReference type="AlphaFoldDB" id="A0A1S1MUM1"/>
<organism evidence="1 2">
    <name type="scientific">Pseudoalteromonas amylolytica</name>
    <dbReference type="NCBI Taxonomy" id="1859457"/>
    <lineage>
        <taxon>Bacteria</taxon>
        <taxon>Pseudomonadati</taxon>
        <taxon>Pseudomonadota</taxon>
        <taxon>Gammaproteobacteria</taxon>
        <taxon>Alteromonadales</taxon>
        <taxon>Pseudoalteromonadaceae</taxon>
        <taxon>Pseudoalteromonas</taxon>
    </lineage>
</organism>
<proteinExistence type="predicted"/>
<evidence type="ECO:0000313" key="1">
    <source>
        <dbReference type="EMBL" id="OHU91252.1"/>
    </source>
</evidence>
<keyword evidence="2" id="KW-1185">Reference proteome</keyword>
<dbReference type="STRING" id="1859457.BET10_10500"/>
<protein>
    <submittedName>
        <fullName evidence="1">Uncharacterized protein</fullName>
    </submittedName>
</protein>
<sequence length="257" mass="28820">MALEQDIAKLIEASNDLTTVVDNKIVDIDAKVEQSKTKVDGYINQVNNYINSARDKQSHFRLTKNQALIPNDEGTFPKYWSGGFVKSAKVIETVTTGVEPEQRSALAREFLQAINSDHKYFANSFKIWELEYYPNRRGDNSHVFSYLMYQYFRFSSYTTIAAVVKHVKGLVPSKFWCHGLKAGEPAKLCGLNYGVSSTRNHYSHCHPYVEGGEGKPETETGIIQVALPAVVTGDVDLSTGQWGQFPYLGDADQNAYD</sequence>
<accession>A0A1S1MUM1</accession>
<gene>
    <name evidence="1" type="ORF">BET10_10500</name>
</gene>
<dbReference type="EMBL" id="MKJU01000025">
    <property type="protein sequence ID" value="OHU91252.1"/>
    <property type="molecule type" value="Genomic_DNA"/>
</dbReference>
<dbReference type="Proteomes" id="UP000179786">
    <property type="component" value="Unassembled WGS sequence"/>
</dbReference>
<comment type="caution">
    <text evidence="1">The sequence shown here is derived from an EMBL/GenBank/DDBJ whole genome shotgun (WGS) entry which is preliminary data.</text>
</comment>